<dbReference type="Gene3D" id="2.60.40.4270">
    <property type="entry name" value="Listeria-Bacteroides repeat domain"/>
    <property type="match status" value="2"/>
</dbReference>
<protein>
    <submittedName>
        <fullName evidence="5">Listeria-Bacteroides repeat domain (List_Bact_rpt)</fullName>
    </submittedName>
</protein>
<keyword evidence="3" id="KW-0472">Membrane</keyword>
<dbReference type="Pfam" id="PF09479">
    <property type="entry name" value="Flg_new"/>
    <property type="match status" value="3"/>
</dbReference>
<gene>
    <name evidence="5" type="ORF">CBLFYP116_05572</name>
</gene>
<dbReference type="GeneID" id="23116740"/>
<accession>A0A6N2XPS2</accession>
<dbReference type="RefSeq" id="WP_002578172.1">
    <property type="nucleotide sequence ID" value="NZ_BAABZS010000001.1"/>
</dbReference>
<feature type="region of interest" description="Disordered" evidence="2">
    <location>
        <begin position="670"/>
        <end position="698"/>
    </location>
</feature>
<keyword evidence="3" id="KW-0812">Transmembrane</keyword>
<evidence type="ECO:0000256" key="1">
    <source>
        <dbReference type="ARBA" id="ARBA00004196"/>
    </source>
</evidence>
<dbReference type="EMBL" id="CACRTF010000021">
    <property type="protein sequence ID" value="VYT56414.1"/>
    <property type="molecule type" value="Genomic_DNA"/>
</dbReference>
<evidence type="ECO:0000256" key="4">
    <source>
        <dbReference type="SAM" id="SignalP"/>
    </source>
</evidence>
<feature type="transmembrane region" description="Helical" evidence="3">
    <location>
        <begin position="995"/>
        <end position="1013"/>
    </location>
</feature>
<dbReference type="InterPro" id="IPR042229">
    <property type="entry name" value="Listeria/Bacterioides_rpt_sf"/>
</dbReference>
<dbReference type="GO" id="GO:0030313">
    <property type="term" value="C:cell envelope"/>
    <property type="evidence" value="ECO:0007669"/>
    <property type="project" value="UniProtKB-SubCell"/>
</dbReference>
<feature type="region of interest" description="Disordered" evidence="2">
    <location>
        <begin position="718"/>
        <end position="764"/>
    </location>
</feature>
<evidence type="ECO:0000313" key="5">
    <source>
        <dbReference type="EMBL" id="VYT56414.1"/>
    </source>
</evidence>
<feature type="signal peptide" evidence="4">
    <location>
        <begin position="1"/>
        <end position="22"/>
    </location>
</feature>
<sequence>MNKKTLCILLSMAMLSHQVTYASDQSLSGDVGPSGQSEVVIDMPIQEEEVAHTNEETMDANMEGNGASCSDVTVLEATASEAAPMKDTKTGECDSEAGELKEDQGAYAGPRSLFRTAYGAEYYQGDWDPDANRNAIRIPNVYPVQSANYLPSLPAAAVTSSLYKTYGPNGCADVQIQVSSGSNGSLNRTEVTVNLKTGQLLILRPMGASKHSYFHISYINDNKGRRFSDFAKLYHPSDSYYSRYEYAWLMRVTCDMAGNWDAHADGWNTVNNEGDRVYYGPAHWTMHLNVAHDYGPWTTASEPSCAVQGTQRRTCRDCGSVQTQSTSVLGHAFSDGYYMGANDGTYFKRCTRPGCDARTDVKYNPYTVVFDANGGSGNMNSQPFVYQTPVALFINQYTRAYHTFQGWNIQPDGGGAAYEDGQSVLNLTKIYGDTVTLYAQWLPNTYIITFADGMDGRQNEQKGLLYTGMLGTLPEFIRKGYTLLGFYTEPDGGTRITEETDVPHEDTTYHAHWSANEYRIMFHTKNAHCDIDGKVVTYDKPIGILPVPDLEDYAFLGWYAQPYGEEKTERIMYGEALPEPGQKIVPAYEYTVDRDMDAYAYFTLVFRDLGDGTNKRPGKDGAIGTEDDNLYLNGTDGVAGTRDDRKIYEGEDGQYGTEDDFYLDDEGRKHFPGPDRTFGTEDDYRDDGNGWNTRPGPDCIFETQDDITVSNGWDRIPGTADDWMDNGETYPSTSRRPGNDGIFGTEDDEIWSNGPDGAPGTEDDVRIYPGLDGIYGTGDDWYDNQDFYSSTNVRPGPDGEFWTEDDEIWFNGPDSIPGNEDDLLLIPGPDGIYGTEDDCYDNRKEQEGTNIRPGKDGIFGTEDDELWLNGPDRIPGTEDDEKYVPRRPGGGTGGSHATGKRAYRPYHPLQDVAILTILEAPIMEIPAEISGLPVLLEQKTEDDVRQTQVQPECDMPAVSIPDVTNWEVESVKTEKASASEVEKEKGDKEAAQGKAILTAILLLVIIMLVIFLIRRLSSHAQKQE</sequence>
<feature type="chain" id="PRO_5043983274" evidence="4">
    <location>
        <begin position="23"/>
        <end position="1024"/>
    </location>
</feature>
<proteinExistence type="predicted"/>
<name>A0A6N2XPS2_9FIRM</name>
<comment type="subcellular location">
    <subcellularLocation>
        <location evidence="1">Cell envelope</location>
    </subcellularLocation>
</comment>
<reference evidence="5" key="1">
    <citation type="submission" date="2019-11" db="EMBL/GenBank/DDBJ databases">
        <authorList>
            <person name="Feng L."/>
        </authorList>
    </citation>
    <scope>NUCLEOTIDE SEQUENCE</scope>
    <source>
        <strain evidence="5">CbolteaeLFYP116</strain>
    </source>
</reference>
<evidence type="ECO:0000256" key="3">
    <source>
        <dbReference type="SAM" id="Phobius"/>
    </source>
</evidence>
<dbReference type="InterPro" id="IPR013378">
    <property type="entry name" value="InlB-like_B-rpt"/>
</dbReference>
<feature type="region of interest" description="Disordered" evidence="2">
    <location>
        <begin position="845"/>
        <end position="902"/>
    </location>
</feature>
<organism evidence="5">
    <name type="scientific">Enterocloster bolteae</name>
    <dbReference type="NCBI Taxonomy" id="208479"/>
    <lineage>
        <taxon>Bacteria</taxon>
        <taxon>Bacillati</taxon>
        <taxon>Bacillota</taxon>
        <taxon>Clostridia</taxon>
        <taxon>Lachnospirales</taxon>
        <taxon>Lachnospiraceae</taxon>
        <taxon>Enterocloster</taxon>
    </lineage>
</organism>
<dbReference type="AlphaFoldDB" id="A0A6N2XPS2"/>
<keyword evidence="3" id="KW-1133">Transmembrane helix</keyword>
<evidence type="ECO:0000256" key="2">
    <source>
        <dbReference type="SAM" id="MobiDB-lite"/>
    </source>
</evidence>
<keyword evidence="4" id="KW-0732">Signal</keyword>